<dbReference type="RefSeq" id="WP_106671645.1">
    <property type="nucleotide sequence ID" value="NZ_BMFE01000001.1"/>
</dbReference>
<dbReference type="Proteomes" id="UP000238385">
    <property type="component" value="Unassembled WGS sequence"/>
</dbReference>
<evidence type="ECO:0000313" key="2">
    <source>
        <dbReference type="EMBL" id="PSF07776.1"/>
    </source>
</evidence>
<dbReference type="OrthoDB" id="9988670at2"/>
<proteinExistence type="predicted"/>
<protein>
    <submittedName>
        <fullName evidence="2">Uncharacterized protein</fullName>
    </submittedName>
</protein>
<dbReference type="EMBL" id="PXNN01000013">
    <property type="protein sequence ID" value="PSF07776.1"/>
    <property type="molecule type" value="Genomic_DNA"/>
</dbReference>
<feature type="compositionally biased region" description="Polar residues" evidence="1">
    <location>
        <begin position="80"/>
        <end position="97"/>
    </location>
</feature>
<keyword evidence="3" id="KW-1185">Reference proteome</keyword>
<dbReference type="AlphaFoldDB" id="A0A2T1KCC9"/>
<name>A0A2T1KCC9_9GAMM</name>
<sequence length="97" mass="10480">MRQEYQTAYLNAVRDITANGGSVYLLNGQELRARSGEAGAGSSERHMPPELRQQVRDLCEGSLAVSDLSAEQLNKRDQKAGSTSHKTLGSKATSNTD</sequence>
<accession>A0A2T1KCC9</accession>
<reference evidence="2 3" key="1">
    <citation type="submission" date="2018-03" db="EMBL/GenBank/DDBJ databases">
        <title>Marinobacter brunus sp. nov., a marine bacterium of Gamma-proteobacteria isolated from the surface seawater of the South China Sea.</title>
        <authorList>
            <person name="Cheng H."/>
            <person name="Wu Y.-H."/>
            <person name="Xamxidin M."/>
            <person name="Xu X.-W."/>
        </authorList>
    </citation>
    <scope>NUCLEOTIDE SEQUENCE [LARGE SCALE GENOMIC DNA]</scope>
    <source>
        <strain evidence="2 3">JCM 30472</strain>
    </source>
</reference>
<organism evidence="2 3">
    <name type="scientific">Marinobacter halophilus</name>
    <dbReference type="NCBI Taxonomy" id="1323740"/>
    <lineage>
        <taxon>Bacteria</taxon>
        <taxon>Pseudomonadati</taxon>
        <taxon>Pseudomonadota</taxon>
        <taxon>Gammaproteobacteria</taxon>
        <taxon>Pseudomonadales</taxon>
        <taxon>Marinobacteraceae</taxon>
        <taxon>Marinobacter</taxon>
    </lineage>
</organism>
<evidence type="ECO:0000313" key="3">
    <source>
        <dbReference type="Proteomes" id="UP000238385"/>
    </source>
</evidence>
<evidence type="ECO:0000256" key="1">
    <source>
        <dbReference type="SAM" id="MobiDB-lite"/>
    </source>
</evidence>
<feature type="region of interest" description="Disordered" evidence="1">
    <location>
        <begin position="72"/>
        <end position="97"/>
    </location>
</feature>
<comment type="caution">
    <text evidence="2">The sequence shown here is derived from an EMBL/GenBank/DDBJ whole genome shotgun (WGS) entry which is preliminary data.</text>
</comment>
<gene>
    <name evidence="2" type="ORF">C7H08_10200</name>
</gene>